<evidence type="ECO:0000313" key="2">
    <source>
        <dbReference type="Proteomes" id="UP001234202"/>
    </source>
</evidence>
<reference evidence="1" key="1">
    <citation type="submission" date="2023-04" db="EMBL/GenBank/DDBJ databases">
        <title>Draft Genome sequencing of Naganishia species isolated from polar environments using Oxford Nanopore Technology.</title>
        <authorList>
            <person name="Leo P."/>
            <person name="Venkateswaran K."/>
        </authorList>
    </citation>
    <scope>NUCLEOTIDE SEQUENCE</scope>
    <source>
        <strain evidence="1">DBVPG 5303</strain>
    </source>
</reference>
<keyword evidence="2" id="KW-1185">Reference proteome</keyword>
<gene>
    <name evidence="1" type="ORF">QFC24_005378</name>
</gene>
<comment type="caution">
    <text evidence="1">The sequence shown here is derived from an EMBL/GenBank/DDBJ whole genome shotgun (WGS) entry which is preliminary data.</text>
</comment>
<protein>
    <submittedName>
        <fullName evidence="1">Uncharacterized protein</fullName>
    </submittedName>
</protein>
<accession>A0ACC2XAI9</accession>
<dbReference type="Proteomes" id="UP001234202">
    <property type="component" value="Unassembled WGS sequence"/>
</dbReference>
<proteinExistence type="predicted"/>
<organism evidence="1 2">
    <name type="scientific">Naganishia onofrii</name>
    <dbReference type="NCBI Taxonomy" id="1851511"/>
    <lineage>
        <taxon>Eukaryota</taxon>
        <taxon>Fungi</taxon>
        <taxon>Dikarya</taxon>
        <taxon>Basidiomycota</taxon>
        <taxon>Agaricomycotina</taxon>
        <taxon>Tremellomycetes</taxon>
        <taxon>Filobasidiales</taxon>
        <taxon>Filobasidiaceae</taxon>
        <taxon>Naganishia</taxon>
    </lineage>
</organism>
<evidence type="ECO:0000313" key="1">
    <source>
        <dbReference type="EMBL" id="KAJ9120421.1"/>
    </source>
</evidence>
<name>A0ACC2XAI9_9TREE</name>
<dbReference type="EMBL" id="JASBWV010000021">
    <property type="protein sequence ID" value="KAJ9120421.1"/>
    <property type="molecule type" value="Genomic_DNA"/>
</dbReference>
<sequence length="178" mass="18919">MIVLLSLKKTEPDPAGGHTVSASNPSTSMRLNPLMHQQGRTSARPPLATTASGSNARARSNSRLSPRQTGADSTIVADSSVEQVVWEVGSVSDSDDDAEKPRGVGGVAKDGYGERGGLLFDREEEDEEGAVPRTEAPPVANDKIEGYRAVDPPSPSGSRKRSGEEEEDPFGDFEDVKR</sequence>